<evidence type="ECO:0000256" key="5">
    <source>
        <dbReference type="ARBA" id="ARBA00022840"/>
    </source>
</evidence>
<proteinExistence type="inferred from homology"/>
<dbReference type="AlphaFoldDB" id="A0A5B2V771"/>
<dbReference type="PROSITE" id="PS00211">
    <property type="entry name" value="ABC_TRANSPORTER_1"/>
    <property type="match status" value="1"/>
</dbReference>
<dbReference type="GO" id="GO:0005886">
    <property type="term" value="C:plasma membrane"/>
    <property type="evidence" value="ECO:0007669"/>
    <property type="project" value="UniProtKB-SubCell"/>
</dbReference>
<dbReference type="EC" id="7.6.2.9" evidence="7"/>
<evidence type="ECO:0000259" key="9">
    <source>
        <dbReference type="PROSITE" id="PS51371"/>
    </source>
</evidence>
<accession>A0A5B2V771</accession>
<keyword evidence="2 7" id="KW-0813">Transport</keyword>
<evidence type="ECO:0000259" key="8">
    <source>
        <dbReference type="PROSITE" id="PS50893"/>
    </source>
</evidence>
<dbReference type="OrthoDB" id="9802264at2"/>
<evidence type="ECO:0000256" key="6">
    <source>
        <dbReference type="PROSITE-ProRule" id="PRU00703"/>
    </source>
</evidence>
<evidence type="ECO:0000313" key="10">
    <source>
        <dbReference type="EMBL" id="KAA2234834.1"/>
    </source>
</evidence>
<keyword evidence="7" id="KW-0997">Cell inner membrane</keyword>
<name>A0A5B2V771_9HYPH</name>
<reference evidence="10 11" key="2">
    <citation type="submission" date="2019-09" db="EMBL/GenBank/DDBJ databases">
        <authorList>
            <person name="Jin C."/>
        </authorList>
    </citation>
    <scope>NUCLEOTIDE SEQUENCE [LARGE SCALE GENOMIC DNA]</scope>
    <source>
        <strain evidence="10 11">BN140002</strain>
    </source>
</reference>
<dbReference type="InterPro" id="IPR046342">
    <property type="entry name" value="CBS_dom_sf"/>
</dbReference>
<dbReference type="SUPFAM" id="SSF54631">
    <property type="entry name" value="CBS-domain pair"/>
    <property type="match status" value="1"/>
</dbReference>
<dbReference type="GO" id="GO:0031460">
    <property type="term" value="P:glycine betaine transport"/>
    <property type="evidence" value="ECO:0007669"/>
    <property type="project" value="InterPro"/>
</dbReference>
<dbReference type="SUPFAM" id="SSF52540">
    <property type="entry name" value="P-loop containing nucleoside triphosphate hydrolases"/>
    <property type="match status" value="1"/>
</dbReference>
<dbReference type="PROSITE" id="PS50893">
    <property type="entry name" value="ABC_TRANSPORTER_2"/>
    <property type="match status" value="1"/>
</dbReference>
<dbReference type="Proteomes" id="UP000323142">
    <property type="component" value="Unassembled WGS sequence"/>
</dbReference>
<keyword evidence="4 7" id="KW-0547">Nucleotide-binding</keyword>
<keyword evidence="6" id="KW-0129">CBS domain</keyword>
<evidence type="ECO:0000256" key="1">
    <source>
        <dbReference type="ARBA" id="ARBA00005417"/>
    </source>
</evidence>
<evidence type="ECO:0000256" key="7">
    <source>
        <dbReference type="RuleBase" id="RU369116"/>
    </source>
</evidence>
<keyword evidence="3" id="KW-0677">Repeat</keyword>
<dbReference type="InterPro" id="IPR003593">
    <property type="entry name" value="AAA+_ATPase"/>
</dbReference>
<dbReference type="SMART" id="SM00382">
    <property type="entry name" value="AAA"/>
    <property type="match status" value="1"/>
</dbReference>
<comment type="subcellular location">
    <subcellularLocation>
        <location evidence="7">Cell inner membrane</location>
        <topology evidence="7">Peripheral membrane protein</topology>
    </subcellularLocation>
</comment>
<feature type="domain" description="CBS" evidence="9">
    <location>
        <begin position="316"/>
        <end position="376"/>
    </location>
</feature>
<dbReference type="InterPro" id="IPR000644">
    <property type="entry name" value="CBS_dom"/>
</dbReference>
<reference evidence="10 11" key="1">
    <citation type="submission" date="2019-09" db="EMBL/GenBank/DDBJ databases">
        <title>Salinarimonas rosea gen. nov., sp. nov., a new member of the a-2 subgroup of the Proteobacteria.</title>
        <authorList>
            <person name="Liu J."/>
        </authorList>
    </citation>
    <scope>NUCLEOTIDE SEQUENCE [LARGE SCALE GENOMIC DNA]</scope>
    <source>
        <strain evidence="10 11">BN140002</strain>
    </source>
</reference>
<keyword evidence="7" id="KW-1003">Cell membrane</keyword>
<dbReference type="Gene3D" id="3.10.580.10">
    <property type="entry name" value="CBS-domain"/>
    <property type="match status" value="1"/>
</dbReference>
<dbReference type="EMBL" id="VUOA01000042">
    <property type="protein sequence ID" value="KAA2234834.1"/>
    <property type="molecule type" value="Genomic_DNA"/>
</dbReference>
<dbReference type="Pfam" id="PF00571">
    <property type="entry name" value="CBS"/>
    <property type="match status" value="2"/>
</dbReference>
<comment type="caution">
    <text evidence="10">The sequence shown here is derived from an EMBL/GenBank/DDBJ whole genome shotgun (WGS) entry which is preliminary data.</text>
</comment>
<comment type="subunit">
    <text evidence="7">The complex is probably composed of two ATP-binding proteins, two transmembrane proteins and a solute-binding protein.</text>
</comment>
<comment type="similarity">
    <text evidence="1 7">Belongs to the ABC transporter superfamily.</text>
</comment>
<dbReference type="InterPro" id="IPR027417">
    <property type="entry name" value="P-loop_NTPase"/>
</dbReference>
<evidence type="ECO:0000256" key="4">
    <source>
        <dbReference type="ARBA" id="ARBA00022741"/>
    </source>
</evidence>
<dbReference type="GO" id="GO:0016887">
    <property type="term" value="F:ATP hydrolysis activity"/>
    <property type="evidence" value="ECO:0007669"/>
    <property type="project" value="UniProtKB-UniRule"/>
</dbReference>
<evidence type="ECO:0000256" key="3">
    <source>
        <dbReference type="ARBA" id="ARBA00022737"/>
    </source>
</evidence>
<dbReference type="Gene3D" id="3.40.50.300">
    <property type="entry name" value="P-loop containing nucleotide triphosphate hydrolases"/>
    <property type="match status" value="1"/>
</dbReference>
<dbReference type="RefSeq" id="WP_149821891.1">
    <property type="nucleotide sequence ID" value="NZ_VUOA01000042.1"/>
</dbReference>
<sequence>MISFQAVSKLYGDTAAVRDVSFEVPTGELCVLLGPSGCGKTTLMRMVNRLVPKTSGRILVDGEDVDALDPVALRRRIGYVIQQIGLFPNMTVEENIRVVPDLLGWSAARGRQRARELMDLLALDPGLLARYPAELSGGQQQRVGVARALAADPPILLMDEPFGAVDPVNRAAIQEEFLALQKRLRKTVIFVSHDIDEALLLGSRIAVMRAGELVQCDTPDALLARPADAFVSSFVGEDRVLRHLRLLTVADVLVAEPAADAAASLRPDAPVREAAALMEQAGRTDLVVVSSDGRAAGRLRLESVREGAEGTVRDHMEALGPAVSPEDDLRHAASSMLAGGLDAVPCIDRNGRLAGYVTPRGIAGALKRRAGRRMPLAAE</sequence>
<evidence type="ECO:0000313" key="11">
    <source>
        <dbReference type="Proteomes" id="UP000323142"/>
    </source>
</evidence>
<dbReference type="GO" id="GO:0015418">
    <property type="term" value="F:ABC-type quaternary ammonium compound transporting activity"/>
    <property type="evidence" value="ECO:0007669"/>
    <property type="project" value="UniProtKB-EC"/>
</dbReference>
<dbReference type="InterPro" id="IPR017871">
    <property type="entry name" value="ABC_transporter-like_CS"/>
</dbReference>
<organism evidence="10 11">
    <name type="scientific">Salinarimonas soli</name>
    <dbReference type="NCBI Taxonomy" id="1638099"/>
    <lineage>
        <taxon>Bacteria</taxon>
        <taxon>Pseudomonadati</taxon>
        <taxon>Pseudomonadota</taxon>
        <taxon>Alphaproteobacteria</taxon>
        <taxon>Hyphomicrobiales</taxon>
        <taxon>Salinarimonadaceae</taxon>
        <taxon>Salinarimonas</taxon>
    </lineage>
</organism>
<dbReference type="SMART" id="SM00116">
    <property type="entry name" value="CBS"/>
    <property type="match status" value="2"/>
</dbReference>
<gene>
    <name evidence="10" type="ORF">F0L46_22675</name>
</gene>
<evidence type="ECO:0000256" key="2">
    <source>
        <dbReference type="ARBA" id="ARBA00022448"/>
    </source>
</evidence>
<feature type="domain" description="ABC transporter" evidence="8">
    <location>
        <begin position="2"/>
        <end position="235"/>
    </location>
</feature>
<dbReference type="FunFam" id="3.40.50.300:FF:000425">
    <property type="entry name" value="Probable ABC transporter, ATP-binding subunit"/>
    <property type="match status" value="1"/>
</dbReference>
<comment type="catalytic activity">
    <reaction evidence="7">
        <text>a quaternary ammonium(out) + ATP + H2O = a quaternary ammonium(in) + ADP + phosphate + H(+)</text>
        <dbReference type="Rhea" id="RHEA:11036"/>
        <dbReference type="ChEBI" id="CHEBI:15377"/>
        <dbReference type="ChEBI" id="CHEBI:15378"/>
        <dbReference type="ChEBI" id="CHEBI:30616"/>
        <dbReference type="ChEBI" id="CHEBI:35267"/>
        <dbReference type="ChEBI" id="CHEBI:43474"/>
        <dbReference type="ChEBI" id="CHEBI:456216"/>
    </reaction>
</comment>
<dbReference type="PROSITE" id="PS51371">
    <property type="entry name" value="CBS"/>
    <property type="match status" value="1"/>
</dbReference>
<dbReference type="Pfam" id="PF00005">
    <property type="entry name" value="ABC_tran"/>
    <property type="match status" value="1"/>
</dbReference>
<protein>
    <recommendedName>
        <fullName evidence="7">Quaternary amine transport ATP-binding protein</fullName>
        <ecNumber evidence="7">7.6.2.9</ecNumber>
    </recommendedName>
</protein>
<keyword evidence="5 7" id="KW-0067">ATP-binding</keyword>
<dbReference type="PANTHER" id="PTHR43117:SF4">
    <property type="entry name" value="OSMOPROTECTANT IMPORT ATP-BINDING PROTEIN OSMV"/>
    <property type="match status" value="1"/>
</dbReference>
<dbReference type="GO" id="GO:0006865">
    <property type="term" value="P:amino acid transport"/>
    <property type="evidence" value="ECO:0007669"/>
    <property type="project" value="UniProtKB-UniRule"/>
</dbReference>
<keyword evidence="7" id="KW-0472">Membrane</keyword>
<dbReference type="PANTHER" id="PTHR43117">
    <property type="entry name" value="OSMOPROTECTANT IMPORT ATP-BINDING PROTEIN OSMV"/>
    <property type="match status" value="1"/>
</dbReference>
<dbReference type="InterPro" id="IPR003439">
    <property type="entry name" value="ABC_transporter-like_ATP-bd"/>
</dbReference>
<dbReference type="InterPro" id="IPR005892">
    <property type="entry name" value="Gly-betaine_transp_ATP-bd"/>
</dbReference>
<dbReference type="NCBIfam" id="TIGR01186">
    <property type="entry name" value="proV"/>
    <property type="match status" value="1"/>
</dbReference>
<keyword evidence="11" id="KW-1185">Reference proteome</keyword>
<dbReference type="GO" id="GO:0005524">
    <property type="term" value="F:ATP binding"/>
    <property type="evidence" value="ECO:0007669"/>
    <property type="project" value="UniProtKB-UniRule"/>
</dbReference>